<keyword evidence="3 5" id="KW-1133">Transmembrane helix</keyword>
<evidence type="ECO:0000256" key="4">
    <source>
        <dbReference type="ARBA" id="ARBA00023136"/>
    </source>
</evidence>
<feature type="transmembrane region" description="Helical" evidence="5">
    <location>
        <begin position="90"/>
        <end position="109"/>
    </location>
</feature>
<accession>A0A6C0C546</accession>
<evidence type="ECO:0000313" key="7">
    <source>
        <dbReference type="EMBL" id="QHS99452.1"/>
    </source>
</evidence>
<evidence type="ECO:0000259" key="6">
    <source>
        <dbReference type="Pfam" id="PF13886"/>
    </source>
</evidence>
<protein>
    <recommendedName>
        <fullName evidence="6">TM7S3/TM198-like domain-containing protein</fullName>
    </recommendedName>
</protein>
<dbReference type="InterPro" id="IPR025256">
    <property type="entry name" value="TM7S3/TM198-like_dom"/>
</dbReference>
<feature type="transmembrane region" description="Helical" evidence="5">
    <location>
        <begin position="151"/>
        <end position="168"/>
    </location>
</feature>
<sequence>MDCFNIDILNYDANYLYPIIGLSGLCMSYLGNKFVRPTIFSLGTILSMESSYKATHLILNHFEYTKNECLIKNVVSIISGLSGGFLLLKLYRLTNFFLGFLLGGSSGYLSYNLINNHHLEKIEIYNTDTLLSIIIPGISLGMIAVYNENRISILTTSFIGPALLLWSFNEFTHYYNLYIFMLTYISLSSSGFYIQYRKYKNDKIKDTIKSDFDITYNGKM</sequence>
<evidence type="ECO:0000256" key="2">
    <source>
        <dbReference type="ARBA" id="ARBA00022692"/>
    </source>
</evidence>
<dbReference type="AlphaFoldDB" id="A0A6C0C546"/>
<evidence type="ECO:0000256" key="1">
    <source>
        <dbReference type="ARBA" id="ARBA00004141"/>
    </source>
</evidence>
<dbReference type="EMBL" id="MN739344">
    <property type="protein sequence ID" value="QHS99452.1"/>
    <property type="molecule type" value="Genomic_DNA"/>
</dbReference>
<feature type="domain" description="TM7S3/TM198-like" evidence="6">
    <location>
        <begin position="20"/>
        <end position="181"/>
    </location>
</feature>
<keyword evidence="2 5" id="KW-0812">Transmembrane</keyword>
<name>A0A6C0C546_9ZZZZ</name>
<feature type="transmembrane region" description="Helical" evidence="5">
    <location>
        <begin position="174"/>
        <end position="194"/>
    </location>
</feature>
<proteinExistence type="predicted"/>
<keyword evidence="4 5" id="KW-0472">Membrane</keyword>
<reference evidence="7" key="1">
    <citation type="journal article" date="2020" name="Nature">
        <title>Giant virus diversity and host interactions through global metagenomics.</title>
        <authorList>
            <person name="Schulz F."/>
            <person name="Roux S."/>
            <person name="Paez-Espino D."/>
            <person name="Jungbluth S."/>
            <person name="Walsh D.A."/>
            <person name="Denef V.J."/>
            <person name="McMahon K.D."/>
            <person name="Konstantinidis K.T."/>
            <person name="Eloe-Fadrosh E.A."/>
            <person name="Kyrpides N.C."/>
            <person name="Woyke T."/>
        </authorList>
    </citation>
    <scope>NUCLEOTIDE SEQUENCE</scope>
    <source>
        <strain evidence="7">GVMAG-M-3300020187-37</strain>
    </source>
</reference>
<dbReference type="GO" id="GO:0016020">
    <property type="term" value="C:membrane"/>
    <property type="evidence" value="ECO:0007669"/>
    <property type="project" value="UniProtKB-SubCell"/>
</dbReference>
<evidence type="ECO:0000256" key="5">
    <source>
        <dbReference type="SAM" id="Phobius"/>
    </source>
</evidence>
<feature type="transmembrane region" description="Helical" evidence="5">
    <location>
        <begin position="15"/>
        <end position="32"/>
    </location>
</feature>
<comment type="subcellular location">
    <subcellularLocation>
        <location evidence="1">Membrane</location>
        <topology evidence="1">Multi-pass membrane protein</topology>
    </subcellularLocation>
</comment>
<organism evidence="7">
    <name type="scientific">viral metagenome</name>
    <dbReference type="NCBI Taxonomy" id="1070528"/>
    <lineage>
        <taxon>unclassified sequences</taxon>
        <taxon>metagenomes</taxon>
        <taxon>organismal metagenomes</taxon>
    </lineage>
</organism>
<dbReference type="Pfam" id="PF13886">
    <property type="entry name" value="TM7S3_TM198"/>
    <property type="match status" value="1"/>
</dbReference>
<evidence type="ECO:0000256" key="3">
    <source>
        <dbReference type="ARBA" id="ARBA00022989"/>
    </source>
</evidence>
<feature type="transmembrane region" description="Helical" evidence="5">
    <location>
        <begin position="129"/>
        <end position="146"/>
    </location>
</feature>